<keyword evidence="9" id="KW-1185">Reference proteome</keyword>
<dbReference type="SUPFAM" id="SSF56235">
    <property type="entry name" value="N-terminal nucleophile aminohydrolases (Ntn hydrolases)"/>
    <property type="match status" value="1"/>
</dbReference>
<feature type="domain" description="Glutamine amidotransferase type-2" evidence="7">
    <location>
        <begin position="1"/>
        <end position="174"/>
    </location>
</feature>
<dbReference type="CDD" id="cd00712">
    <property type="entry name" value="AsnB"/>
    <property type="match status" value="1"/>
</dbReference>
<dbReference type="PROSITE" id="PS51278">
    <property type="entry name" value="GATASE_TYPE_2"/>
    <property type="match status" value="1"/>
</dbReference>
<dbReference type="EC" id="6.3.5.4" evidence="5"/>
<feature type="binding site" evidence="6">
    <location>
        <position position="61"/>
    </location>
    <ligand>
        <name>L-glutamine</name>
        <dbReference type="ChEBI" id="CHEBI:58359"/>
    </ligand>
</feature>
<reference evidence="9" key="1">
    <citation type="submission" date="2016-10" db="EMBL/GenBank/DDBJ databases">
        <authorList>
            <person name="Varghese N."/>
            <person name="Submissions S."/>
        </authorList>
    </citation>
    <scope>NUCLEOTIDE SEQUENCE [LARGE SCALE GENOMIC DNA]</scope>
    <source>
        <strain evidence="9">IBRC-M 10043</strain>
    </source>
</reference>
<sequence>MWCDTHVGLGHQQLETTPESKFDDQPVRDEDLVITADARIDNREELFRTLPISTSPTETPDSQLLLAAYRRWGNHCVEHLAGSFAFVIWDGSSETLFCARDQFGVKPLYYHLDENMFAAASEIKALLTIPDVPGNLNETKIGDFLAGMFDDLENTYYKTIQRVPPAHAMHIGAEGHEIWQYWDLNPTRTITLESDAAYERRFRELLEQAVQCRLRNDGQIGAALSGGIDSSSITVVARDLLPTDKPLHTFSNVFDDAPRSDEREYIETVIDRDGIEPHFISKKVGSLVDLDDLQDYFCIPPHNTMHFTRWERAKRADDVGVDVLLGGARGDNTIGYGLGLLPQLFLTGRWLHLRRELRSMCNILDASMREMFVRHILTEVTPDSVNRFRRRLKRQPVLLEKANPTLDSDFVDRFGLADRYKEFKSKPLRLTNRARKDQRRSLLTGAGVATFETTDLIHAAFGVEPRYPFTDTRLVEFSLAIPPTQQFLDGWTRSIARRSLDNLLPDKVQWRPWKTVMNAAFHNALAREDERLQQLFSNPGPLEKYLDMDELRERYDQFYEHGAPQDANILWRALSLWVWLTHRRAEDDPYCVSSPES</sequence>
<dbReference type="InterPro" id="IPR033738">
    <property type="entry name" value="AsnB_N"/>
</dbReference>
<dbReference type="EMBL" id="FOCX01000045">
    <property type="protein sequence ID" value="SEP21079.1"/>
    <property type="molecule type" value="Genomic_DNA"/>
</dbReference>
<evidence type="ECO:0000256" key="4">
    <source>
        <dbReference type="ARBA" id="ARBA00022962"/>
    </source>
</evidence>
<dbReference type="InterPro" id="IPR006426">
    <property type="entry name" value="Asn_synth_AEB"/>
</dbReference>
<dbReference type="InterPro" id="IPR017932">
    <property type="entry name" value="GATase_2_dom"/>
</dbReference>
<evidence type="ECO:0000256" key="5">
    <source>
        <dbReference type="PIRNR" id="PIRNR001589"/>
    </source>
</evidence>
<proteinExistence type="inferred from homology"/>
<evidence type="ECO:0000313" key="9">
    <source>
        <dbReference type="Proteomes" id="UP000198775"/>
    </source>
</evidence>
<dbReference type="SUPFAM" id="SSF52402">
    <property type="entry name" value="Adenine nucleotide alpha hydrolases-like"/>
    <property type="match status" value="1"/>
</dbReference>
<dbReference type="Pfam" id="PF00733">
    <property type="entry name" value="Asn_synthase"/>
    <property type="match status" value="1"/>
</dbReference>
<dbReference type="GO" id="GO:0004066">
    <property type="term" value="F:asparagine synthase (glutamine-hydrolyzing) activity"/>
    <property type="evidence" value="ECO:0007669"/>
    <property type="project" value="UniProtKB-EC"/>
</dbReference>
<dbReference type="AlphaFoldDB" id="A0A1H8W0A6"/>
<dbReference type="PIRSF" id="PIRSF001589">
    <property type="entry name" value="Asn_synthetase_glu-h"/>
    <property type="match status" value="1"/>
</dbReference>
<dbReference type="InterPro" id="IPR014729">
    <property type="entry name" value="Rossmann-like_a/b/a_fold"/>
</dbReference>
<keyword evidence="2 5" id="KW-0547">Nucleotide-binding</keyword>
<dbReference type="PANTHER" id="PTHR43284:SF1">
    <property type="entry name" value="ASPARAGINE SYNTHETASE"/>
    <property type="match status" value="1"/>
</dbReference>
<evidence type="ECO:0000256" key="3">
    <source>
        <dbReference type="ARBA" id="ARBA00022840"/>
    </source>
</evidence>
<comment type="similarity">
    <text evidence="1">Belongs to the asparagine synthetase family.</text>
</comment>
<gene>
    <name evidence="8" type="ORF">SAMN05216388_104516</name>
</gene>
<dbReference type="InterPro" id="IPR051786">
    <property type="entry name" value="ASN_synthetase/amidase"/>
</dbReference>
<dbReference type="Pfam" id="PF13537">
    <property type="entry name" value="GATase_7"/>
    <property type="match status" value="1"/>
</dbReference>
<organism evidence="8 9">
    <name type="scientific">Halorientalis persicus</name>
    <dbReference type="NCBI Taxonomy" id="1367881"/>
    <lineage>
        <taxon>Archaea</taxon>
        <taxon>Methanobacteriati</taxon>
        <taxon>Methanobacteriota</taxon>
        <taxon>Stenosarchaea group</taxon>
        <taxon>Halobacteria</taxon>
        <taxon>Halobacteriales</taxon>
        <taxon>Haloarculaceae</taxon>
        <taxon>Halorientalis</taxon>
    </lineage>
</organism>
<dbReference type="Gene3D" id="3.40.50.620">
    <property type="entry name" value="HUPs"/>
    <property type="match status" value="2"/>
</dbReference>
<evidence type="ECO:0000259" key="7">
    <source>
        <dbReference type="PROSITE" id="PS51278"/>
    </source>
</evidence>
<evidence type="ECO:0000313" key="8">
    <source>
        <dbReference type="EMBL" id="SEP21079.1"/>
    </source>
</evidence>
<dbReference type="InterPro" id="IPR001962">
    <property type="entry name" value="Asn_synthase"/>
</dbReference>
<evidence type="ECO:0000256" key="2">
    <source>
        <dbReference type="ARBA" id="ARBA00022741"/>
    </source>
</evidence>
<dbReference type="PANTHER" id="PTHR43284">
    <property type="entry name" value="ASPARAGINE SYNTHETASE (GLUTAMINE-HYDROLYZING)"/>
    <property type="match status" value="1"/>
</dbReference>
<accession>A0A1H8W0A6</accession>
<evidence type="ECO:0000256" key="1">
    <source>
        <dbReference type="ARBA" id="ARBA00005752"/>
    </source>
</evidence>
<dbReference type="Gene3D" id="3.60.20.10">
    <property type="entry name" value="Glutamine Phosphoribosylpyrophosphate, subunit 1, domain 1"/>
    <property type="match status" value="1"/>
</dbReference>
<dbReference type="CDD" id="cd01991">
    <property type="entry name" value="Asn_synthase_B_C"/>
    <property type="match status" value="1"/>
</dbReference>
<protein>
    <recommendedName>
        <fullName evidence="5">Putative asparagine synthetase [glutamine-hydrolyzing]</fullName>
        <ecNumber evidence="5">6.3.5.4</ecNumber>
    </recommendedName>
</protein>
<dbReference type="GO" id="GO:0005524">
    <property type="term" value="F:ATP binding"/>
    <property type="evidence" value="ECO:0007669"/>
    <property type="project" value="UniProtKB-KW"/>
</dbReference>
<name>A0A1H8W0A6_9EURY</name>
<dbReference type="InterPro" id="IPR029055">
    <property type="entry name" value="Ntn_hydrolases_N"/>
</dbReference>
<dbReference type="Proteomes" id="UP000198775">
    <property type="component" value="Unassembled WGS sequence"/>
</dbReference>
<evidence type="ECO:0000256" key="6">
    <source>
        <dbReference type="PIRSR" id="PIRSR001589-2"/>
    </source>
</evidence>
<dbReference type="GO" id="GO:0006529">
    <property type="term" value="P:asparagine biosynthetic process"/>
    <property type="evidence" value="ECO:0007669"/>
    <property type="project" value="InterPro"/>
</dbReference>
<comment type="catalytic activity">
    <reaction evidence="5">
        <text>L-aspartate + L-glutamine + ATP + H2O = L-asparagine + L-glutamate + AMP + diphosphate + H(+)</text>
        <dbReference type="Rhea" id="RHEA:12228"/>
        <dbReference type="ChEBI" id="CHEBI:15377"/>
        <dbReference type="ChEBI" id="CHEBI:15378"/>
        <dbReference type="ChEBI" id="CHEBI:29985"/>
        <dbReference type="ChEBI" id="CHEBI:29991"/>
        <dbReference type="ChEBI" id="CHEBI:30616"/>
        <dbReference type="ChEBI" id="CHEBI:33019"/>
        <dbReference type="ChEBI" id="CHEBI:58048"/>
        <dbReference type="ChEBI" id="CHEBI:58359"/>
        <dbReference type="ChEBI" id="CHEBI:456215"/>
        <dbReference type="EC" id="6.3.5.4"/>
    </reaction>
</comment>
<keyword evidence="3 5" id="KW-0067">ATP-binding</keyword>
<keyword evidence="4" id="KW-0315">Glutamine amidotransferase</keyword>